<dbReference type="Gene3D" id="1.10.10.60">
    <property type="entry name" value="Homeodomain-like"/>
    <property type="match status" value="1"/>
</dbReference>
<dbReference type="EMBL" id="JAQQBZ010000001">
    <property type="protein sequence ID" value="MFM0591826.1"/>
    <property type="molecule type" value="Genomic_DNA"/>
</dbReference>
<dbReference type="Pfam" id="PF12833">
    <property type="entry name" value="HTH_18"/>
    <property type="match status" value="1"/>
</dbReference>
<keyword evidence="3" id="KW-0804">Transcription</keyword>
<keyword evidence="7" id="KW-1185">Reference proteome</keyword>
<dbReference type="PROSITE" id="PS00041">
    <property type="entry name" value="HTH_ARAC_FAMILY_1"/>
    <property type="match status" value="1"/>
</dbReference>
<dbReference type="InterPro" id="IPR018060">
    <property type="entry name" value="HTH_AraC"/>
</dbReference>
<evidence type="ECO:0000256" key="4">
    <source>
        <dbReference type="SAM" id="MobiDB-lite"/>
    </source>
</evidence>
<dbReference type="InterPro" id="IPR002818">
    <property type="entry name" value="DJ-1/PfpI"/>
</dbReference>
<comment type="caution">
    <text evidence="6">The sequence shown here is derived from an EMBL/GenBank/DDBJ whole genome shotgun (WGS) entry which is preliminary data.</text>
</comment>
<dbReference type="RefSeq" id="WP_408208619.1">
    <property type="nucleotide sequence ID" value="NZ_JAQQBZ010000001.1"/>
</dbReference>
<evidence type="ECO:0000259" key="5">
    <source>
        <dbReference type="PROSITE" id="PS01124"/>
    </source>
</evidence>
<dbReference type="PROSITE" id="PS01124">
    <property type="entry name" value="HTH_ARAC_FAMILY_2"/>
    <property type="match status" value="1"/>
</dbReference>
<sequence length="345" mass="38549">MAQSFQAQSVPRRNGAGSIINTQEEMDGMSQLTQRMGFFLVPHFSMMALSSATEPLRAANRVSGKPLYSWHLISVDGEPVSSSSGFALLPEFAITSSPEFSHLFVVASIGVADYRNVQVFDFLRRYAATGLTLGGISLGTVILARAGLLEKRRCTIHWEALKELADEFPSVAVTRDLYCIDADRMTCGGGTAAIDMMLDLIARQHGQQLAAEVADQFLHTRIRTAQESQKMAIQWRYGIEDRRLVNAVTLMEQNIESPIPLKTIAQLVGVSARQFERMWLKAFDVLPSKFYLELRLKAAQKLLRESTYSLLDIAMQCGFASPSHLGRCYKQFFNRTPGQERNVRD</sequence>
<gene>
    <name evidence="6" type="ORF">PQQ68_02275</name>
</gene>
<feature type="region of interest" description="Disordered" evidence="4">
    <location>
        <begin position="1"/>
        <end position="20"/>
    </location>
</feature>
<evidence type="ECO:0000256" key="2">
    <source>
        <dbReference type="ARBA" id="ARBA00023125"/>
    </source>
</evidence>
<dbReference type="Pfam" id="PF01965">
    <property type="entry name" value="DJ-1_PfpI"/>
    <property type="match status" value="1"/>
</dbReference>
<dbReference type="Proteomes" id="UP001629367">
    <property type="component" value="Unassembled WGS sequence"/>
</dbReference>
<reference evidence="6 7" key="1">
    <citation type="journal article" date="2024" name="Chem. Sci.">
        <title>Discovery of megapolipeptins by genome mining of a Burkholderiales bacteria collection.</title>
        <authorList>
            <person name="Paulo B.S."/>
            <person name="Recchia M.J.J."/>
            <person name="Lee S."/>
            <person name="Fergusson C.H."/>
            <person name="Romanowski S.B."/>
            <person name="Hernandez A."/>
            <person name="Krull N."/>
            <person name="Liu D.Y."/>
            <person name="Cavanagh H."/>
            <person name="Bos A."/>
            <person name="Gray C.A."/>
            <person name="Murphy B.T."/>
            <person name="Linington R.G."/>
            <person name="Eustaquio A.S."/>
        </authorList>
    </citation>
    <scope>NUCLEOTIDE SEQUENCE [LARGE SCALE GENOMIC DNA]</scope>
    <source>
        <strain evidence="6 7">RL17-335-BIF-A</strain>
    </source>
</reference>
<evidence type="ECO:0000256" key="3">
    <source>
        <dbReference type="ARBA" id="ARBA00023163"/>
    </source>
</evidence>
<proteinExistence type="predicted"/>
<dbReference type="InterPro" id="IPR052158">
    <property type="entry name" value="INH-QAR"/>
</dbReference>
<evidence type="ECO:0000256" key="1">
    <source>
        <dbReference type="ARBA" id="ARBA00023015"/>
    </source>
</evidence>
<organism evidence="6 7">
    <name type="scientific">Paraburkholderia dilworthii</name>
    <dbReference type="NCBI Taxonomy" id="948106"/>
    <lineage>
        <taxon>Bacteria</taxon>
        <taxon>Pseudomonadati</taxon>
        <taxon>Pseudomonadota</taxon>
        <taxon>Betaproteobacteria</taxon>
        <taxon>Burkholderiales</taxon>
        <taxon>Burkholderiaceae</taxon>
        <taxon>Paraburkholderia</taxon>
    </lineage>
</organism>
<dbReference type="Gene3D" id="3.40.50.880">
    <property type="match status" value="1"/>
</dbReference>
<dbReference type="InterPro" id="IPR009057">
    <property type="entry name" value="Homeodomain-like_sf"/>
</dbReference>
<dbReference type="SMART" id="SM00342">
    <property type="entry name" value="HTH_ARAC"/>
    <property type="match status" value="1"/>
</dbReference>
<dbReference type="SUPFAM" id="SSF46689">
    <property type="entry name" value="Homeodomain-like"/>
    <property type="match status" value="2"/>
</dbReference>
<dbReference type="CDD" id="cd03136">
    <property type="entry name" value="GATase1_AraC_ArgR_like"/>
    <property type="match status" value="1"/>
</dbReference>
<keyword evidence="1" id="KW-0805">Transcription regulation</keyword>
<feature type="compositionally biased region" description="Polar residues" evidence="4">
    <location>
        <begin position="1"/>
        <end position="11"/>
    </location>
</feature>
<dbReference type="PANTHER" id="PTHR43130">
    <property type="entry name" value="ARAC-FAMILY TRANSCRIPTIONAL REGULATOR"/>
    <property type="match status" value="1"/>
</dbReference>
<dbReference type="SUPFAM" id="SSF52317">
    <property type="entry name" value="Class I glutamine amidotransferase-like"/>
    <property type="match status" value="1"/>
</dbReference>
<protein>
    <submittedName>
        <fullName evidence="6">GlxA family transcriptional regulator</fullName>
    </submittedName>
</protein>
<evidence type="ECO:0000313" key="7">
    <source>
        <dbReference type="Proteomes" id="UP001629367"/>
    </source>
</evidence>
<feature type="domain" description="HTH araC/xylS-type" evidence="5">
    <location>
        <begin position="245"/>
        <end position="343"/>
    </location>
</feature>
<accession>A0ABW9D170</accession>
<dbReference type="InterPro" id="IPR029062">
    <property type="entry name" value="Class_I_gatase-like"/>
</dbReference>
<name>A0ABW9D170_9BURK</name>
<dbReference type="InterPro" id="IPR018062">
    <property type="entry name" value="HTH_AraC-typ_CS"/>
</dbReference>
<keyword evidence="2" id="KW-0238">DNA-binding</keyword>
<evidence type="ECO:0000313" key="6">
    <source>
        <dbReference type="EMBL" id="MFM0591826.1"/>
    </source>
</evidence>
<dbReference type="PANTHER" id="PTHR43130:SF3">
    <property type="entry name" value="HTH-TYPE TRANSCRIPTIONAL REGULATOR RV1931C"/>
    <property type="match status" value="1"/>
</dbReference>